<evidence type="ECO:0008006" key="4">
    <source>
        <dbReference type="Google" id="ProtNLM"/>
    </source>
</evidence>
<dbReference type="Proteomes" id="UP001218188">
    <property type="component" value="Unassembled WGS sequence"/>
</dbReference>
<dbReference type="EMBL" id="JARJCM010000412">
    <property type="protein sequence ID" value="KAJ7017412.1"/>
    <property type="molecule type" value="Genomic_DNA"/>
</dbReference>
<feature type="non-terminal residue" evidence="2">
    <location>
        <position position="119"/>
    </location>
</feature>
<keyword evidence="1" id="KW-0732">Signal</keyword>
<feature type="signal peptide" evidence="1">
    <location>
        <begin position="1"/>
        <end position="22"/>
    </location>
</feature>
<reference evidence="2" key="1">
    <citation type="submission" date="2023-03" db="EMBL/GenBank/DDBJ databases">
        <title>Massive genome expansion in bonnet fungi (Mycena s.s.) driven by repeated elements and novel gene families across ecological guilds.</title>
        <authorList>
            <consortium name="Lawrence Berkeley National Laboratory"/>
            <person name="Harder C.B."/>
            <person name="Miyauchi S."/>
            <person name="Viragh M."/>
            <person name="Kuo A."/>
            <person name="Thoen E."/>
            <person name="Andreopoulos B."/>
            <person name="Lu D."/>
            <person name="Skrede I."/>
            <person name="Drula E."/>
            <person name="Henrissat B."/>
            <person name="Morin E."/>
            <person name="Kohler A."/>
            <person name="Barry K."/>
            <person name="LaButti K."/>
            <person name="Morin E."/>
            <person name="Salamov A."/>
            <person name="Lipzen A."/>
            <person name="Mereny Z."/>
            <person name="Hegedus B."/>
            <person name="Baldrian P."/>
            <person name="Stursova M."/>
            <person name="Weitz H."/>
            <person name="Taylor A."/>
            <person name="Grigoriev I.V."/>
            <person name="Nagy L.G."/>
            <person name="Martin F."/>
            <person name="Kauserud H."/>
        </authorList>
    </citation>
    <scope>NUCLEOTIDE SEQUENCE</scope>
    <source>
        <strain evidence="2">CBHHK200</strain>
    </source>
</reference>
<evidence type="ECO:0000256" key="1">
    <source>
        <dbReference type="SAM" id="SignalP"/>
    </source>
</evidence>
<proteinExistence type="predicted"/>
<comment type="caution">
    <text evidence="2">The sequence shown here is derived from an EMBL/GenBank/DDBJ whole genome shotgun (WGS) entry which is preliminary data.</text>
</comment>
<evidence type="ECO:0000313" key="3">
    <source>
        <dbReference type="Proteomes" id="UP001218188"/>
    </source>
</evidence>
<gene>
    <name evidence="2" type="ORF">C8F04DRAFT_1156518</name>
</gene>
<name>A0AAD6S1X6_9AGAR</name>
<dbReference type="AlphaFoldDB" id="A0AAD6S1X6"/>
<evidence type="ECO:0000313" key="2">
    <source>
        <dbReference type="EMBL" id="KAJ7017412.1"/>
    </source>
</evidence>
<accession>A0AAD6S1X6</accession>
<keyword evidence="3" id="KW-1185">Reference proteome</keyword>
<sequence>TNCPPMILILFTLVVLTSVQRALRPGPGCDSVSNSDSTVAPPWLGWRRRRHGVWIQVDVWSPQSCKRRVRHSRWKHSIQGPARTLKFAPCRLPRLVPSPASLAFNSPENPLNVPYSKFR</sequence>
<feature type="chain" id="PRO_5041994197" description="Secreted protein" evidence="1">
    <location>
        <begin position="23"/>
        <end position="119"/>
    </location>
</feature>
<organism evidence="2 3">
    <name type="scientific">Mycena alexandri</name>
    <dbReference type="NCBI Taxonomy" id="1745969"/>
    <lineage>
        <taxon>Eukaryota</taxon>
        <taxon>Fungi</taxon>
        <taxon>Dikarya</taxon>
        <taxon>Basidiomycota</taxon>
        <taxon>Agaricomycotina</taxon>
        <taxon>Agaricomycetes</taxon>
        <taxon>Agaricomycetidae</taxon>
        <taxon>Agaricales</taxon>
        <taxon>Marasmiineae</taxon>
        <taxon>Mycenaceae</taxon>
        <taxon>Mycena</taxon>
    </lineage>
</organism>
<protein>
    <recommendedName>
        <fullName evidence="4">Secreted protein</fullName>
    </recommendedName>
</protein>